<comment type="similarity">
    <text evidence="1">Belongs to the ustYa family.</text>
</comment>
<evidence type="ECO:0000313" key="2">
    <source>
        <dbReference type="EMBL" id="KND86455.1"/>
    </source>
</evidence>
<dbReference type="InterPro" id="IPR021765">
    <property type="entry name" value="UstYa-like"/>
</dbReference>
<sequence>MPYREMRSPVCSPSASYQVSPLGCSRCQATLTPTHCIHTPPLEAELPVSTYEVKEAVSGAAVLQESPCLRREKMDEASSITTPLQTRQSYPFELEDPSTQNPDAMRSHEEERIIISCCSVGRAVVPHHPSTTLTPNWALQDFATHPITSNESVFRQEPSSTVEAPWDRVADLGVITLTHEQVVRLGKNPSTVVKAPADWGVGDDAYLGQIDGIHLLHFLGSMSKSLYYNYPHYHPRGHSAAYRVHLSHCQEALAQWPMCQPSLELITFNWVEKHEAPFPDFDITRKCWDFEQLLAWQDEHRVQSINGVMWKALRIPDGAVPNPSPLLNEETLNQTWVNDEGSSLKEARDATTSSLGIWNYLGAGCRI</sequence>
<dbReference type="PANTHER" id="PTHR33365:SF14">
    <property type="entry name" value="TAT PATHWAY SIGNAL SEQUENCE"/>
    <property type="match status" value="1"/>
</dbReference>
<name>A0A0L0MYA4_TOLOC</name>
<protein>
    <submittedName>
        <fullName evidence="2">Uncharacterized protein</fullName>
    </submittedName>
</protein>
<comment type="caution">
    <text evidence="2">The sequence shown here is derived from an EMBL/GenBank/DDBJ whole genome shotgun (WGS) entry which is preliminary data.</text>
</comment>
<organism evidence="2 3">
    <name type="scientific">Tolypocladium ophioglossoides (strain CBS 100239)</name>
    <name type="common">Snaketongue truffleclub</name>
    <name type="synonym">Elaphocordyceps ophioglossoides</name>
    <dbReference type="NCBI Taxonomy" id="1163406"/>
    <lineage>
        <taxon>Eukaryota</taxon>
        <taxon>Fungi</taxon>
        <taxon>Dikarya</taxon>
        <taxon>Ascomycota</taxon>
        <taxon>Pezizomycotina</taxon>
        <taxon>Sordariomycetes</taxon>
        <taxon>Hypocreomycetidae</taxon>
        <taxon>Hypocreales</taxon>
        <taxon>Ophiocordycipitaceae</taxon>
        <taxon>Tolypocladium</taxon>
    </lineage>
</organism>
<proteinExistence type="inferred from homology"/>
<accession>A0A0L0MYA4</accession>
<dbReference type="Pfam" id="PF11807">
    <property type="entry name" value="UstYa"/>
    <property type="match status" value="1"/>
</dbReference>
<keyword evidence="3" id="KW-1185">Reference proteome</keyword>
<dbReference type="STRING" id="1163406.A0A0L0MYA4"/>
<evidence type="ECO:0000256" key="1">
    <source>
        <dbReference type="ARBA" id="ARBA00035112"/>
    </source>
</evidence>
<dbReference type="OrthoDB" id="3687641at2759"/>
<dbReference type="AlphaFoldDB" id="A0A0L0MYA4"/>
<reference evidence="2 3" key="1">
    <citation type="journal article" date="2015" name="BMC Genomics">
        <title>The genome of the truffle-parasite Tolypocladium ophioglossoides and the evolution of antifungal peptaibiotics.</title>
        <authorList>
            <person name="Quandt C.A."/>
            <person name="Bushley K.E."/>
            <person name="Spatafora J.W."/>
        </authorList>
    </citation>
    <scope>NUCLEOTIDE SEQUENCE [LARGE SCALE GENOMIC DNA]</scope>
    <source>
        <strain evidence="2 3">CBS 100239</strain>
    </source>
</reference>
<dbReference type="PANTHER" id="PTHR33365">
    <property type="entry name" value="YALI0B05434P"/>
    <property type="match status" value="1"/>
</dbReference>
<dbReference type="Proteomes" id="UP000036947">
    <property type="component" value="Unassembled WGS sequence"/>
</dbReference>
<dbReference type="GO" id="GO:0043386">
    <property type="term" value="P:mycotoxin biosynthetic process"/>
    <property type="evidence" value="ECO:0007669"/>
    <property type="project" value="InterPro"/>
</dbReference>
<evidence type="ECO:0000313" key="3">
    <source>
        <dbReference type="Proteomes" id="UP000036947"/>
    </source>
</evidence>
<gene>
    <name evidence="2" type="ORF">TOPH_08925</name>
</gene>
<dbReference type="EMBL" id="LFRF01000057">
    <property type="protein sequence ID" value="KND86455.1"/>
    <property type="molecule type" value="Genomic_DNA"/>
</dbReference>